<feature type="region of interest" description="Disordered" evidence="1">
    <location>
        <begin position="194"/>
        <end position="219"/>
    </location>
</feature>
<sequence>MNACDLYEYLYRDKWLIAPGHTNVNSNTNRRVITDSSHPSHKPYGLKYPTENVNFAAYLWNIDEVYGPNPELFMLRIFMSLVTGFTCSLWMWTVKVHKILNGYSLQRPSVEGQLDLRCGIVGCSNTTTTGCPTDINLNCHQKSSYPTTSLLTKGHLSQLDTSFIPRDLEHSTATTPGYYSHAKISPNRIIDSMSEDASASSIPPPLPPATSRPPRLPARGDPCIGASASQVFTFTNKLNTEKLDNSKTCQNHNDTNSSETENYSLIKFQVT</sequence>
<evidence type="ECO:0000313" key="4">
    <source>
        <dbReference type="WBParaSite" id="TREG1_125600.1"/>
    </source>
</evidence>
<evidence type="ECO:0000313" key="3">
    <source>
        <dbReference type="Proteomes" id="UP000050795"/>
    </source>
</evidence>
<keyword evidence="2" id="KW-1133">Transmembrane helix</keyword>
<organism evidence="3 4">
    <name type="scientific">Trichobilharzia regenti</name>
    <name type="common">Nasal bird schistosome</name>
    <dbReference type="NCBI Taxonomy" id="157069"/>
    <lineage>
        <taxon>Eukaryota</taxon>
        <taxon>Metazoa</taxon>
        <taxon>Spiralia</taxon>
        <taxon>Lophotrochozoa</taxon>
        <taxon>Platyhelminthes</taxon>
        <taxon>Trematoda</taxon>
        <taxon>Digenea</taxon>
        <taxon>Strigeidida</taxon>
        <taxon>Schistosomatoidea</taxon>
        <taxon>Schistosomatidae</taxon>
        <taxon>Trichobilharzia</taxon>
    </lineage>
</organism>
<keyword evidence="2" id="KW-0472">Membrane</keyword>
<keyword evidence="2" id="KW-0812">Transmembrane</keyword>
<name>A0AA85J0V9_TRIRE</name>
<reference evidence="4" key="2">
    <citation type="submission" date="2023-11" db="UniProtKB">
        <authorList>
            <consortium name="WormBaseParasite"/>
        </authorList>
    </citation>
    <scope>IDENTIFICATION</scope>
</reference>
<dbReference type="Gene3D" id="1.20.1070.10">
    <property type="entry name" value="Rhodopsin 7-helix transmembrane proteins"/>
    <property type="match status" value="1"/>
</dbReference>
<feature type="compositionally biased region" description="Pro residues" evidence="1">
    <location>
        <begin position="202"/>
        <end position="216"/>
    </location>
</feature>
<proteinExistence type="predicted"/>
<reference evidence="3" key="1">
    <citation type="submission" date="2022-06" db="EMBL/GenBank/DDBJ databases">
        <authorList>
            <person name="Berger JAMES D."/>
            <person name="Berger JAMES D."/>
        </authorList>
    </citation>
    <scope>NUCLEOTIDE SEQUENCE [LARGE SCALE GENOMIC DNA]</scope>
</reference>
<evidence type="ECO:0008006" key="5">
    <source>
        <dbReference type="Google" id="ProtNLM"/>
    </source>
</evidence>
<evidence type="ECO:0000256" key="2">
    <source>
        <dbReference type="SAM" id="Phobius"/>
    </source>
</evidence>
<feature type="transmembrane region" description="Helical" evidence="2">
    <location>
        <begin position="73"/>
        <end position="92"/>
    </location>
</feature>
<dbReference type="AlphaFoldDB" id="A0AA85J0V9"/>
<protein>
    <recommendedName>
        <fullName evidence="5">Frizzled domain-containing protein</fullName>
    </recommendedName>
</protein>
<keyword evidence="3" id="KW-1185">Reference proteome</keyword>
<accession>A0AA85J0V9</accession>
<evidence type="ECO:0000256" key="1">
    <source>
        <dbReference type="SAM" id="MobiDB-lite"/>
    </source>
</evidence>
<dbReference type="Proteomes" id="UP000050795">
    <property type="component" value="Unassembled WGS sequence"/>
</dbReference>
<dbReference type="WBParaSite" id="TREG1_125600.1">
    <property type="protein sequence ID" value="TREG1_125600.1"/>
    <property type="gene ID" value="TREG1_125600"/>
</dbReference>